<dbReference type="EMBL" id="AJWJ01000123">
    <property type="protein sequence ID" value="KAF2074919.1"/>
    <property type="molecule type" value="Genomic_DNA"/>
</dbReference>
<dbReference type="Proteomes" id="UP000695562">
    <property type="component" value="Unassembled WGS sequence"/>
</dbReference>
<dbReference type="OrthoDB" id="20636at2759"/>
<dbReference type="AlphaFoldDB" id="A0A8J4PZ73"/>
<evidence type="ECO:0000313" key="2">
    <source>
        <dbReference type="Proteomes" id="UP000695562"/>
    </source>
</evidence>
<organism evidence="1 2">
    <name type="scientific">Polysphondylium violaceum</name>
    <dbReference type="NCBI Taxonomy" id="133409"/>
    <lineage>
        <taxon>Eukaryota</taxon>
        <taxon>Amoebozoa</taxon>
        <taxon>Evosea</taxon>
        <taxon>Eumycetozoa</taxon>
        <taxon>Dictyostelia</taxon>
        <taxon>Dictyosteliales</taxon>
        <taxon>Dictyosteliaceae</taxon>
        <taxon>Polysphondylium</taxon>
    </lineage>
</organism>
<keyword evidence="2" id="KW-1185">Reference proteome</keyword>
<protein>
    <submittedName>
        <fullName evidence="1">Uncharacterized protein</fullName>
    </submittedName>
</protein>
<reference evidence="1" key="1">
    <citation type="submission" date="2020-01" db="EMBL/GenBank/DDBJ databases">
        <title>Development of genomics and gene disruption for Polysphondylium violaceum indicates a role for the polyketide synthase stlB in stalk morphogenesis.</title>
        <authorList>
            <person name="Narita B."/>
            <person name="Kawabe Y."/>
            <person name="Kin K."/>
            <person name="Saito T."/>
            <person name="Gibbs R."/>
            <person name="Kuspa A."/>
            <person name="Muzny D."/>
            <person name="Queller D."/>
            <person name="Richards S."/>
            <person name="Strassman J."/>
            <person name="Sucgang R."/>
            <person name="Worley K."/>
            <person name="Schaap P."/>
        </authorList>
    </citation>
    <scope>NUCLEOTIDE SEQUENCE</scope>
    <source>
        <strain evidence="1">QSvi11</strain>
    </source>
</reference>
<comment type="caution">
    <text evidence="1">The sequence shown here is derived from an EMBL/GenBank/DDBJ whole genome shotgun (WGS) entry which is preliminary data.</text>
</comment>
<name>A0A8J4PZ73_9MYCE</name>
<gene>
    <name evidence="1" type="ORF">CYY_003796</name>
</gene>
<evidence type="ECO:0000313" key="1">
    <source>
        <dbReference type="EMBL" id="KAF2074919.1"/>
    </source>
</evidence>
<accession>A0A8J4PZ73</accession>
<sequence>MSLANYTIKVGSCLNNTTRQLNRSSFVQTTLCNNNNNNNVYSNKYYATGIPSKTPKPAKKKFGVADEDDEINVSSKYSKQSATKVIQRFSKIWRRPEHPSVITKRSEEEKELREFMYKFNDYRKKVTSRRDKEEEEKMNLQWEAIMELPEDLRKIALLVDTHDEQPSPIPLLTLTPPTPFNPKKKMQFKKKDKSLKRSERLITLSNL</sequence>
<proteinExistence type="predicted"/>